<keyword evidence="3" id="KW-1185">Reference proteome</keyword>
<comment type="caution">
    <text evidence="2">The sequence shown here is derived from an EMBL/GenBank/DDBJ whole genome shotgun (WGS) entry which is preliminary data.</text>
</comment>
<name>A0AAW1I6J7_SAPOF</name>
<dbReference type="PANTHER" id="PTHR37172">
    <property type="entry name" value="TRANSMEMBRANE PROTEIN"/>
    <property type="match status" value="1"/>
</dbReference>
<feature type="transmembrane region" description="Helical" evidence="1">
    <location>
        <begin position="54"/>
        <end position="73"/>
    </location>
</feature>
<evidence type="ECO:0000313" key="2">
    <source>
        <dbReference type="EMBL" id="KAK9685007.1"/>
    </source>
</evidence>
<keyword evidence="1" id="KW-1133">Transmembrane helix</keyword>
<accession>A0AAW1I6J7</accession>
<dbReference type="PANTHER" id="PTHR37172:SF3">
    <property type="entry name" value="TRANSMEMBRANE PROTEIN"/>
    <property type="match status" value="1"/>
</dbReference>
<feature type="transmembrane region" description="Helical" evidence="1">
    <location>
        <begin position="79"/>
        <end position="96"/>
    </location>
</feature>
<evidence type="ECO:0008006" key="4">
    <source>
        <dbReference type="Google" id="ProtNLM"/>
    </source>
</evidence>
<evidence type="ECO:0000313" key="3">
    <source>
        <dbReference type="Proteomes" id="UP001443914"/>
    </source>
</evidence>
<keyword evidence="1" id="KW-0812">Transmembrane</keyword>
<feature type="transmembrane region" description="Helical" evidence="1">
    <location>
        <begin position="117"/>
        <end position="137"/>
    </location>
</feature>
<keyword evidence="1" id="KW-0472">Membrane</keyword>
<dbReference type="Proteomes" id="UP001443914">
    <property type="component" value="Unassembled WGS sequence"/>
</dbReference>
<feature type="transmembrane region" description="Helical" evidence="1">
    <location>
        <begin position="235"/>
        <end position="253"/>
    </location>
</feature>
<evidence type="ECO:0000256" key="1">
    <source>
        <dbReference type="SAM" id="Phobius"/>
    </source>
</evidence>
<dbReference type="EMBL" id="JBDFQZ010000010">
    <property type="protein sequence ID" value="KAK9685007.1"/>
    <property type="molecule type" value="Genomic_DNA"/>
</dbReference>
<proteinExistence type="predicted"/>
<reference evidence="2" key="1">
    <citation type="submission" date="2024-03" db="EMBL/GenBank/DDBJ databases">
        <title>WGS assembly of Saponaria officinalis var. Norfolk2.</title>
        <authorList>
            <person name="Jenkins J."/>
            <person name="Shu S."/>
            <person name="Grimwood J."/>
            <person name="Barry K."/>
            <person name="Goodstein D."/>
            <person name="Schmutz J."/>
            <person name="Leebens-Mack J."/>
            <person name="Osbourn A."/>
        </authorList>
    </citation>
    <scope>NUCLEOTIDE SEQUENCE [LARGE SCALE GENOMIC DNA]</scope>
    <source>
        <strain evidence="2">JIC</strain>
    </source>
</reference>
<gene>
    <name evidence="2" type="ORF">RND81_10G249300</name>
</gene>
<feature type="transmembrane region" description="Helical" evidence="1">
    <location>
        <begin position="27"/>
        <end position="47"/>
    </location>
</feature>
<dbReference type="AlphaFoldDB" id="A0AAW1I6J7"/>
<sequence length="282" mass="31937">MGLKFLQKKEKITNSEVFGYPILVQPFYLFSVTLLSLLLPLSFLLLARLSSAQYLLSLVSITPPKTFLFSLFLQTNPNLLHVFLLITSLAALIHGLTGRISLLNEFPSPIFRPRVHAAWILLCTLQVWVGLGIEATIKAGIDGAGFGDGRSMISKLVFLVGLHETMIHWSRTIVRPVVDDTVYCGPREEKRLEKWALAACFGALSWWRLRDEVDSLVVVVEVKRDMMMNIGLGDFLGLWLYYLTVAIGMSRILKGLMWFCMKLFCRRVVDDQVSELEPEDKV</sequence>
<organism evidence="2 3">
    <name type="scientific">Saponaria officinalis</name>
    <name type="common">Common soapwort</name>
    <name type="synonym">Lychnis saponaria</name>
    <dbReference type="NCBI Taxonomy" id="3572"/>
    <lineage>
        <taxon>Eukaryota</taxon>
        <taxon>Viridiplantae</taxon>
        <taxon>Streptophyta</taxon>
        <taxon>Embryophyta</taxon>
        <taxon>Tracheophyta</taxon>
        <taxon>Spermatophyta</taxon>
        <taxon>Magnoliopsida</taxon>
        <taxon>eudicotyledons</taxon>
        <taxon>Gunneridae</taxon>
        <taxon>Pentapetalae</taxon>
        <taxon>Caryophyllales</taxon>
        <taxon>Caryophyllaceae</taxon>
        <taxon>Caryophylleae</taxon>
        <taxon>Saponaria</taxon>
    </lineage>
</organism>
<protein>
    <recommendedName>
        <fullName evidence="4">Transmembrane protein</fullName>
    </recommendedName>
</protein>